<accession>A0ABU6UA14</accession>
<reference evidence="1 2" key="1">
    <citation type="journal article" date="2023" name="Plants (Basel)">
        <title>Bridging the Gap: Combining Genomics and Transcriptomics Approaches to Understand Stylosanthes scabra, an Orphan Legume from the Brazilian Caatinga.</title>
        <authorList>
            <person name="Ferreira-Neto J.R.C."/>
            <person name="da Silva M.D."/>
            <person name="Binneck E."/>
            <person name="de Melo N.F."/>
            <person name="da Silva R.H."/>
            <person name="de Melo A.L.T.M."/>
            <person name="Pandolfi V."/>
            <person name="Bustamante F.O."/>
            <person name="Brasileiro-Vidal A.C."/>
            <person name="Benko-Iseppon A.M."/>
        </authorList>
    </citation>
    <scope>NUCLEOTIDE SEQUENCE [LARGE SCALE GENOMIC DNA]</scope>
    <source>
        <tissue evidence="1">Leaves</tissue>
    </source>
</reference>
<dbReference type="Proteomes" id="UP001341840">
    <property type="component" value="Unassembled WGS sequence"/>
</dbReference>
<comment type="caution">
    <text evidence="1">The sequence shown here is derived from an EMBL/GenBank/DDBJ whole genome shotgun (WGS) entry which is preliminary data.</text>
</comment>
<protein>
    <submittedName>
        <fullName evidence="1">Uncharacterized protein</fullName>
    </submittedName>
</protein>
<evidence type="ECO:0000313" key="2">
    <source>
        <dbReference type="Proteomes" id="UP001341840"/>
    </source>
</evidence>
<gene>
    <name evidence="1" type="ORF">PIB30_016607</name>
</gene>
<organism evidence="1 2">
    <name type="scientific">Stylosanthes scabra</name>
    <dbReference type="NCBI Taxonomy" id="79078"/>
    <lineage>
        <taxon>Eukaryota</taxon>
        <taxon>Viridiplantae</taxon>
        <taxon>Streptophyta</taxon>
        <taxon>Embryophyta</taxon>
        <taxon>Tracheophyta</taxon>
        <taxon>Spermatophyta</taxon>
        <taxon>Magnoliopsida</taxon>
        <taxon>eudicotyledons</taxon>
        <taxon>Gunneridae</taxon>
        <taxon>Pentapetalae</taxon>
        <taxon>rosids</taxon>
        <taxon>fabids</taxon>
        <taxon>Fabales</taxon>
        <taxon>Fabaceae</taxon>
        <taxon>Papilionoideae</taxon>
        <taxon>50 kb inversion clade</taxon>
        <taxon>dalbergioids sensu lato</taxon>
        <taxon>Dalbergieae</taxon>
        <taxon>Pterocarpus clade</taxon>
        <taxon>Stylosanthes</taxon>
    </lineage>
</organism>
<sequence>MQGENGASFQSNAPLMFRNTCVSTLWEFKQLILSHLGADDPCEIRRLTYRFQAVTSDDQLEYCPSWFSEDRHVWITFEVHRRIMQNRFMEFLAEVRHVGGSCGFRPYQVPTEPISINIVPPDYDSDTDSGL</sequence>
<proteinExistence type="predicted"/>
<keyword evidence="2" id="KW-1185">Reference proteome</keyword>
<dbReference type="EMBL" id="JASCZI010120876">
    <property type="protein sequence ID" value="MED6156673.1"/>
    <property type="molecule type" value="Genomic_DNA"/>
</dbReference>
<evidence type="ECO:0000313" key="1">
    <source>
        <dbReference type="EMBL" id="MED6156673.1"/>
    </source>
</evidence>
<name>A0ABU6UA14_9FABA</name>